<proteinExistence type="predicted"/>
<accession>A0A0D9VWN1</accession>
<dbReference type="HOGENOM" id="CLU_2691324_0_0_1"/>
<organism evidence="2 3">
    <name type="scientific">Leersia perrieri</name>
    <dbReference type="NCBI Taxonomy" id="77586"/>
    <lineage>
        <taxon>Eukaryota</taxon>
        <taxon>Viridiplantae</taxon>
        <taxon>Streptophyta</taxon>
        <taxon>Embryophyta</taxon>
        <taxon>Tracheophyta</taxon>
        <taxon>Spermatophyta</taxon>
        <taxon>Magnoliopsida</taxon>
        <taxon>Liliopsida</taxon>
        <taxon>Poales</taxon>
        <taxon>Poaceae</taxon>
        <taxon>BOP clade</taxon>
        <taxon>Oryzoideae</taxon>
        <taxon>Oryzeae</taxon>
        <taxon>Oryzinae</taxon>
        <taxon>Leersia</taxon>
    </lineage>
</organism>
<dbReference type="AlphaFoldDB" id="A0A0D9VWN1"/>
<dbReference type="EnsemblPlants" id="LPERR03G22320.1">
    <property type="protein sequence ID" value="LPERR03G22320.1"/>
    <property type="gene ID" value="LPERR03G22320"/>
</dbReference>
<dbReference type="Proteomes" id="UP000032180">
    <property type="component" value="Chromosome 3"/>
</dbReference>
<sequence length="74" mass="8206">MEGQAFQLQKCRKPPAAHAFVESKGTQSGKLKFYQLLLALLVLQLKAFKAKEGKQEQKSSKKSNLSLTIGKLQS</sequence>
<dbReference type="Gramene" id="LPERR03G22320.1">
    <property type="protein sequence ID" value="LPERR03G22320.1"/>
    <property type="gene ID" value="LPERR03G22320"/>
</dbReference>
<evidence type="ECO:0000313" key="3">
    <source>
        <dbReference type="Proteomes" id="UP000032180"/>
    </source>
</evidence>
<reference evidence="2" key="3">
    <citation type="submission" date="2015-04" db="UniProtKB">
        <authorList>
            <consortium name="EnsemblPlants"/>
        </authorList>
    </citation>
    <scope>IDENTIFICATION</scope>
</reference>
<reference evidence="3" key="2">
    <citation type="submission" date="2013-12" db="EMBL/GenBank/DDBJ databases">
        <authorList>
            <person name="Yu Y."/>
            <person name="Lee S."/>
            <person name="de Baynast K."/>
            <person name="Wissotski M."/>
            <person name="Liu L."/>
            <person name="Talag J."/>
            <person name="Goicoechea J."/>
            <person name="Angelova A."/>
            <person name="Jetty R."/>
            <person name="Kudrna D."/>
            <person name="Golser W."/>
            <person name="Rivera L."/>
            <person name="Zhang J."/>
            <person name="Wing R."/>
        </authorList>
    </citation>
    <scope>NUCLEOTIDE SEQUENCE</scope>
</reference>
<evidence type="ECO:0000256" key="1">
    <source>
        <dbReference type="SAM" id="MobiDB-lite"/>
    </source>
</evidence>
<evidence type="ECO:0000313" key="2">
    <source>
        <dbReference type="EnsemblPlants" id="LPERR03G22320.1"/>
    </source>
</evidence>
<feature type="region of interest" description="Disordered" evidence="1">
    <location>
        <begin position="51"/>
        <end position="74"/>
    </location>
</feature>
<name>A0A0D9VWN1_9ORYZ</name>
<feature type="compositionally biased region" description="Polar residues" evidence="1">
    <location>
        <begin position="64"/>
        <end position="74"/>
    </location>
</feature>
<protein>
    <submittedName>
        <fullName evidence="2">Uncharacterized protein</fullName>
    </submittedName>
</protein>
<keyword evidence="3" id="KW-1185">Reference proteome</keyword>
<reference evidence="2 3" key="1">
    <citation type="submission" date="2012-08" db="EMBL/GenBank/DDBJ databases">
        <title>Oryza genome evolution.</title>
        <authorList>
            <person name="Wing R.A."/>
        </authorList>
    </citation>
    <scope>NUCLEOTIDE SEQUENCE</scope>
</reference>